<name>A0A7C8HGA0_9FIRM</name>
<dbReference type="EMBL" id="WSLF01000001">
    <property type="protein sequence ID" value="KAE9637098.1"/>
    <property type="molecule type" value="Genomic_DNA"/>
</dbReference>
<dbReference type="PANTHER" id="PTHR38462">
    <property type="entry name" value="EXONUCLEASE-LIKE PROTEIN"/>
    <property type="match status" value="1"/>
</dbReference>
<sequence>MIEIYKPFTHSFNIQKYFPHCRNEKIILFDIETTGFSRYQSYLYLIGCIYFKDNTWILHQFFSESPKDEIELLMNFFQLCNSFEYIIHFNGNTFDIPYLEEKASTLNIISPLKKLKSIDILKDIRPFQNIFGLQNCRLKTIEYFLKINRLDTYAGGELIGQYYDYLKSKNESLKNNLLLHNEEDLYGLIEIFKIYDYISFIKQITQPNFITDVQCTDLSKDKLIFAIEVSNNSPLSLTLKNENWTCNIYEKKSLIRFEILLLNTTLYHYFQNYKEYYYIPELDEAIHKSVGSFLPKEKRKPASASNCYIKKTGLFLQIMTDNINLPIFRENISSKKKYIHIEPDKFICIKDQLINLAVEFFKTIIPQTEKARL</sequence>
<comment type="caution">
    <text evidence="2">The sequence shown here is derived from an EMBL/GenBank/DDBJ whole genome shotgun (WGS) entry which is preliminary data.</text>
</comment>
<dbReference type="SUPFAM" id="SSF53098">
    <property type="entry name" value="Ribonuclease H-like"/>
    <property type="match status" value="1"/>
</dbReference>
<dbReference type="AlphaFoldDB" id="A0A7C8HGA0"/>
<dbReference type="RefSeq" id="WP_158739012.1">
    <property type="nucleotide sequence ID" value="NZ_JAFBEP010000004.1"/>
</dbReference>
<accession>A0A7C8HGA0</accession>
<feature type="domain" description="YprB ribonuclease H-like" evidence="1">
    <location>
        <begin position="28"/>
        <end position="193"/>
    </location>
</feature>
<dbReference type="GO" id="GO:0003676">
    <property type="term" value="F:nucleic acid binding"/>
    <property type="evidence" value="ECO:0007669"/>
    <property type="project" value="InterPro"/>
</dbReference>
<dbReference type="InterPro" id="IPR012337">
    <property type="entry name" value="RNaseH-like_sf"/>
</dbReference>
<dbReference type="InterPro" id="IPR036397">
    <property type="entry name" value="RNaseH_sf"/>
</dbReference>
<dbReference type="InterPro" id="IPR038720">
    <property type="entry name" value="YprB_RNase_H-like_dom"/>
</dbReference>
<dbReference type="Proteomes" id="UP000483018">
    <property type="component" value="Unassembled WGS sequence"/>
</dbReference>
<proteinExistence type="predicted"/>
<dbReference type="Pfam" id="PF13482">
    <property type="entry name" value="RNase_H_2"/>
    <property type="match status" value="1"/>
</dbReference>
<dbReference type="Gene3D" id="3.30.420.10">
    <property type="entry name" value="Ribonuclease H-like superfamily/Ribonuclease H"/>
    <property type="match status" value="1"/>
</dbReference>
<dbReference type="PANTHER" id="PTHR38462:SF1">
    <property type="entry name" value="YPRB RIBONUCLEASE H-LIKE DOMAIN-CONTAINING PROTEIN"/>
    <property type="match status" value="1"/>
</dbReference>
<organism evidence="2 3">
    <name type="scientific">Defluviitalea raffinosedens</name>
    <dbReference type="NCBI Taxonomy" id="1450156"/>
    <lineage>
        <taxon>Bacteria</taxon>
        <taxon>Bacillati</taxon>
        <taxon>Bacillota</taxon>
        <taxon>Clostridia</taxon>
        <taxon>Lachnospirales</taxon>
        <taxon>Defluviitaleaceae</taxon>
        <taxon>Defluviitalea</taxon>
    </lineage>
</organism>
<keyword evidence="3" id="KW-1185">Reference proteome</keyword>
<evidence type="ECO:0000313" key="2">
    <source>
        <dbReference type="EMBL" id="KAE9637098.1"/>
    </source>
</evidence>
<gene>
    <name evidence="2" type="ORF">GND95_01305</name>
</gene>
<evidence type="ECO:0000259" key="1">
    <source>
        <dbReference type="Pfam" id="PF13482"/>
    </source>
</evidence>
<dbReference type="OrthoDB" id="9790530at2"/>
<evidence type="ECO:0000313" key="3">
    <source>
        <dbReference type="Proteomes" id="UP000483018"/>
    </source>
</evidence>
<reference evidence="2 3" key="1">
    <citation type="submission" date="2019-12" db="EMBL/GenBank/DDBJ databases">
        <title>Defluviitalea raffinosedens, isolated from a biogas fermenter, genome sequencing and characterization.</title>
        <authorList>
            <person name="Rettenmaier R."/>
            <person name="Schneider M."/>
            <person name="Neuhaus K."/>
            <person name="Liebl W."/>
            <person name="Zverlov V."/>
        </authorList>
    </citation>
    <scope>NUCLEOTIDE SEQUENCE [LARGE SCALE GENOMIC DNA]</scope>
    <source>
        <strain evidence="2 3">249c-K6</strain>
    </source>
</reference>
<protein>
    <recommendedName>
        <fullName evidence="1">YprB ribonuclease H-like domain-containing protein</fullName>
    </recommendedName>
</protein>